<dbReference type="EMBL" id="FOVR01000011">
    <property type="protein sequence ID" value="SFO70505.1"/>
    <property type="molecule type" value="Genomic_DNA"/>
</dbReference>
<accession>A0A1I5JCG2</accession>
<feature type="transmembrane region" description="Helical" evidence="12">
    <location>
        <begin position="6"/>
        <end position="29"/>
    </location>
</feature>
<evidence type="ECO:0000256" key="10">
    <source>
        <dbReference type="ARBA" id="ARBA00022989"/>
    </source>
</evidence>
<name>A0A1I5JCG2_9HYPH</name>
<dbReference type="GO" id="GO:0015886">
    <property type="term" value="P:heme transport"/>
    <property type="evidence" value="ECO:0007669"/>
    <property type="project" value="InterPro"/>
</dbReference>
<keyword evidence="5 12" id="KW-0813">Transport</keyword>
<gene>
    <name evidence="13" type="ORF">SAMN04488056_11182</name>
</gene>
<comment type="similarity">
    <text evidence="3 12">Belongs to the CcmD/CycX/HelD family.</text>
</comment>
<keyword evidence="11 12" id="KW-0472">Membrane</keyword>
<dbReference type="NCBIfam" id="TIGR03141">
    <property type="entry name" value="cytochro_ccmD"/>
    <property type="match status" value="1"/>
</dbReference>
<keyword evidence="6 12" id="KW-1003">Cell membrane</keyword>
<evidence type="ECO:0000256" key="8">
    <source>
        <dbReference type="ARBA" id="ARBA00022692"/>
    </source>
</evidence>
<keyword evidence="14" id="KW-1185">Reference proteome</keyword>
<dbReference type="Pfam" id="PF04995">
    <property type="entry name" value="CcmD"/>
    <property type="match status" value="1"/>
</dbReference>
<dbReference type="InterPro" id="IPR007078">
    <property type="entry name" value="Haem_export_protD_CcmD"/>
</dbReference>
<evidence type="ECO:0000313" key="14">
    <source>
        <dbReference type="Proteomes" id="UP000199236"/>
    </source>
</evidence>
<proteinExistence type="inferred from homology"/>
<comment type="function">
    <text evidence="1 12">Required for the export of heme to the periplasm for the biogenesis of c-type cytochromes.</text>
</comment>
<dbReference type="GO" id="GO:0017004">
    <property type="term" value="P:cytochrome complex assembly"/>
    <property type="evidence" value="ECO:0007669"/>
    <property type="project" value="UniProtKB-KW"/>
</dbReference>
<evidence type="ECO:0000256" key="7">
    <source>
        <dbReference type="ARBA" id="ARBA00022519"/>
    </source>
</evidence>
<keyword evidence="7 12" id="KW-0997">Cell inner membrane</keyword>
<evidence type="ECO:0000256" key="9">
    <source>
        <dbReference type="ARBA" id="ARBA00022748"/>
    </source>
</evidence>
<reference evidence="13 14" key="1">
    <citation type="submission" date="2016-10" db="EMBL/GenBank/DDBJ databases">
        <authorList>
            <person name="de Groot N.N."/>
        </authorList>
    </citation>
    <scope>NUCLEOTIDE SEQUENCE [LARGE SCALE GENOMIC DNA]</scope>
    <source>
        <strain evidence="13 14">CGMCC 1.9157</strain>
    </source>
</reference>
<comment type="subcellular location">
    <subcellularLocation>
        <location evidence="2 12">Cell inner membrane</location>
        <topology evidence="2 12">Single-pass membrane protein</topology>
    </subcellularLocation>
</comment>
<evidence type="ECO:0000256" key="4">
    <source>
        <dbReference type="ARBA" id="ARBA00016461"/>
    </source>
</evidence>
<evidence type="ECO:0000256" key="12">
    <source>
        <dbReference type="RuleBase" id="RU363101"/>
    </source>
</evidence>
<keyword evidence="10 12" id="KW-1133">Transmembrane helix</keyword>
<evidence type="ECO:0000256" key="1">
    <source>
        <dbReference type="ARBA" id="ARBA00002442"/>
    </source>
</evidence>
<evidence type="ECO:0000256" key="3">
    <source>
        <dbReference type="ARBA" id="ARBA00008741"/>
    </source>
</evidence>
<evidence type="ECO:0000256" key="2">
    <source>
        <dbReference type="ARBA" id="ARBA00004377"/>
    </source>
</evidence>
<keyword evidence="8 12" id="KW-0812">Transmembrane</keyword>
<organism evidence="13 14">
    <name type="scientific">Cohaesibacter marisflavi</name>
    <dbReference type="NCBI Taxonomy" id="655353"/>
    <lineage>
        <taxon>Bacteria</taxon>
        <taxon>Pseudomonadati</taxon>
        <taxon>Pseudomonadota</taxon>
        <taxon>Alphaproteobacteria</taxon>
        <taxon>Hyphomicrobiales</taxon>
        <taxon>Cohaesibacteraceae</taxon>
    </lineage>
</organism>
<keyword evidence="9 12" id="KW-0201">Cytochrome c-type biogenesis</keyword>
<dbReference type="RefSeq" id="WP_090074575.1">
    <property type="nucleotide sequence ID" value="NZ_FOVR01000011.1"/>
</dbReference>
<evidence type="ECO:0000256" key="5">
    <source>
        <dbReference type="ARBA" id="ARBA00022448"/>
    </source>
</evidence>
<sequence length="59" mass="6581">MFGNYAGFILASYGVTAATILVLILWVLLDGRKQTKILAQLHERGVHRRSERTKAATHS</sequence>
<evidence type="ECO:0000313" key="13">
    <source>
        <dbReference type="EMBL" id="SFO70505.1"/>
    </source>
</evidence>
<evidence type="ECO:0000256" key="6">
    <source>
        <dbReference type="ARBA" id="ARBA00022475"/>
    </source>
</evidence>
<evidence type="ECO:0000256" key="11">
    <source>
        <dbReference type="ARBA" id="ARBA00023136"/>
    </source>
</evidence>
<dbReference type="OrthoDB" id="7917281at2"/>
<dbReference type="GO" id="GO:0005886">
    <property type="term" value="C:plasma membrane"/>
    <property type="evidence" value="ECO:0007669"/>
    <property type="project" value="UniProtKB-SubCell"/>
</dbReference>
<dbReference type="Proteomes" id="UP000199236">
    <property type="component" value="Unassembled WGS sequence"/>
</dbReference>
<dbReference type="AlphaFoldDB" id="A0A1I5JCG2"/>
<dbReference type="STRING" id="655353.SAMN04488056_11182"/>
<protein>
    <recommendedName>
        <fullName evidence="4 12">Heme exporter protein D</fullName>
    </recommendedName>
</protein>